<dbReference type="GO" id="GO:0022857">
    <property type="term" value="F:transmembrane transporter activity"/>
    <property type="evidence" value="ECO:0007669"/>
    <property type="project" value="InterPro"/>
</dbReference>
<protein>
    <recommendedName>
        <fullName evidence="10">Major facilitator superfamily (MFS) profile domain-containing protein</fullName>
    </recommendedName>
</protein>
<dbReference type="Proteomes" id="UP000321103">
    <property type="component" value="Unassembled WGS sequence"/>
</dbReference>
<feature type="compositionally biased region" description="Basic and acidic residues" evidence="8">
    <location>
        <begin position="506"/>
        <end position="515"/>
    </location>
</feature>
<keyword evidence="7 9" id="KW-0472">Membrane</keyword>
<dbReference type="Gene3D" id="1.20.1720.10">
    <property type="entry name" value="Multidrug resistance protein D"/>
    <property type="match status" value="1"/>
</dbReference>
<dbReference type="RefSeq" id="WP_232319313.1">
    <property type="nucleotide sequence ID" value="NZ_BJZS01000091.1"/>
</dbReference>
<evidence type="ECO:0000256" key="7">
    <source>
        <dbReference type="ARBA" id="ARBA00023136"/>
    </source>
</evidence>
<evidence type="ECO:0000313" key="12">
    <source>
        <dbReference type="Proteomes" id="UP000321103"/>
    </source>
</evidence>
<dbReference type="EMBL" id="BJZS01000091">
    <property type="protein sequence ID" value="GEO96598.1"/>
    <property type="molecule type" value="Genomic_DNA"/>
</dbReference>
<feature type="transmembrane region" description="Helical" evidence="9">
    <location>
        <begin position="201"/>
        <end position="223"/>
    </location>
</feature>
<dbReference type="AlphaFoldDB" id="A0A512IFZ4"/>
<dbReference type="InterPro" id="IPR011701">
    <property type="entry name" value="MFS"/>
</dbReference>
<dbReference type="PANTHER" id="PTHR23501:SF197">
    <property type="entry name" value="COMD"/>
    <property type="match status" value="1"/>
</dbReference>
<evidence type="ECO:0000256" key="6">
    <source>
        <dbReference type="ARBA" id="ARBA00022989"/>
    </source>
</evidence>
<dbReference type="CDD" id="cd17502">
    <property type="entry name" value="MFS_Azr1_MDR_like"/>
    <property type="match status" value="1"/>
</dbReference>
<evidence type="ECO:0000256" key="9">
    <source>
        <dbReference type="SAM" id="Phobius"/>
    </source>
</evidence>
<dbReference type="PROSITE" id="PS50850">
    <property type="entry name" value="MFS"/>
    <property type="match status" value="1"/>
</dbReference>
<dbReference type="STRING" id="388357.GCA_001580365_02760"/>
<evidence type="ECO:0000259" key="10">
    <source>
        <dbReference type="PROSITE" id="PS50850"/>
    </source>
</evidence>
<feature type="transmembrane region" description="Helical" evidence="9">
    <location>
        <begin position="270"/>
        <end position="291"/>
    </location>
</feature>
<feature type="transmembrane region" description="Helical" evidence="9">
    <location>
        <begin position="139"/>
        <end position="161"/>
    </location>
</feature>
<evidence type="ECO:0000256" key="8">
    <source>
        <dbReference type="SAM" id="MobiDB-lite"/>
    </source>
</evidence>
<feature type="transmembrane region" description="Helical" evidence="9">
    <location>
        <begin position="336"/>
        <end position="355"/>
    </location>
</feature>
<dbReference type="FunFam" id="1.20.1720.10:FF:000004">
    <property type="entry name" value="EmrB/QacA family drug resistance transporter"/>
    <property type="match status" value="1"/>
</dbReference>
<accession>A0A512IFZ4</accession>
<comment type="caution">
    <text evidence="11">The sequence shown here is derived from an EMBL/GenBank/DDBJ whole genome shotgun (WGS) entry which is preliminary data.</text>
</comment>
<dbReference type="Gene3D" id="1.20.1250.20">
    <property type="entry name" value="MFS general substrate transporter like domains"/>
    <property type="match status" value="1"/>
</dbReference>
<feature type="domain" description="Major facilitator superfamily (MFS) profile" evidence="10">
    <location>
        <begin position="16"/>
        <end position="494"/>
    </location>
</feature>
<dbReference type="PANTHER" id="PTHR23501">
    <property type="entry name" value="MAJOR FACILITATOR SUPERFAMILY"/>
    <property type="match status" value="1"/>
</dbReference>
<dbReference type="SUPFAM" id="SSF103473">
    <property type="entry name" value="MFS general substrate transporter"/>
    <property type="match status" value="1"/>
</dbReference>
<feature type="transmembrane region" description="Helical" evidence="9">
    <location>
        <begin position="51"/>
        <end position="69"/>
    </location>
</feature>
<keyword evidence="4" id="KW-1003">Cell membrane</keyword>
<feature type="transmembrane region" description="Helical" evidence="9">
    <location>
        <begin position="361"/>
        <end position="384"/>
    </location>
</feature>
<name>A0A512IFZ4_9MICC</name>
<dbReference type="InterPro" id="IPR020846">
    <property type="entry name" value="MFS_dom"/>
</dbReference>
<feature type="transmembrane region" description="Helical" evidence="9">
    <location>
        <begin position="167"/>
        <end position="189"/>
    </location>
</feature>
<keyword evidence="5 9" id="KW-0812">Transmembrane</keyword>
<proteinExistence type="inferred from homology"/>
<keyword evidence="3" id="KW-0813">Transport</keyword>
<gene>
    <name evidence="11" type="ORF">KTU01_27210</name>
</gene>
<organism evidence="11 12">
    <name type="scientific">Kocuria turfanensis</name>
    <dbReference type="NCBI Taxonomy" id="388357"/>
    <lineage>
        <taxon>Bacteria</taxon>
        <taxon>Bacillati</taxon>
        <taxon>Actinomycetota</taxon>
        <taxon>Actinomycetes</taxon>
        <taxon>Micrococcales</taxon>
        <taxon>Micrococcaceae</taxon>
        <taxon>Kocuria</taxon>
    </lineage>
</organism>
<feature type="transmembrane region" description="Helical" evidence="9">
    <location>
        <begin position="303"/>
        <end position="324"/>
    </location>
</feature>
<evidence type="ECO:0000256" key="3">
    <source>
        <dbReference type="ARBA" id="ARBA00022448"/>
    </source>
</evidence>
<feature type="transmembrane region" description="Helical" evidence="9">
    <location>
        <begin position="106"/>
        <end position="127"/>
    </location>
</feature>
<feature type="transmembrane region" description="Helical" evidence="9">
    <location>
        <begin position="404"/>
        <end position="425"/>
    </location>
</feature>
<feature type="transmembrane region" description="Helical" evidence="9">
    <location>
        <begin position="81"/>
        <end position="100"/>
    </location>
</feature>
<evidence type="ECO:0000256" key="5">
    <source>
        <dbReference type="ARBA" id="ARBA00022692"/>
    </source>
</evidence>
<evidence type="ECO:0000256" key="2">
    <source>
        <dbReference type="ARBA" id="ARBA00007520"/>
    </source>
</evidence>
<dbReference type="NCBIfam" id="TIGR00711">
    <property type="entry name" value="efflux_EmrB"/>
    <property type="match status" value="1"/>
</dbReference>
<reference evidence="11 12" key="1">
    <citation type="submission" date="2019-07" db="EMBL/GenBank/DDBJ databases">
        <title>Whole genome shotgun sequence of Kocuria turfanensis NBRC 107627.</title>
        <authorList>
            <person name="Hosoyama A."/>
            <person name="Uohara A."/>
            <person name="Ohji S."/>
            <person name="Ichikawa N."/>
        </authorList>
    </citation>
    <scope>NUCLEOTIDE SEQUENCE [LARGE SCALE GENOMIC DNA]</scope>
    <source>
        <strain evidence="11 12">NBRC 107627</strain>
    </source>
</reference>
<evidence type="ECO:0000256" key="1">
    <source>
        <dbReference type="ARBA" id="ARBA00004651"/>
    </source>
</evidence>
<evidence type="ECO:0000256" key="4">
    <source>
        <dbReference type="ARBA" id="ARBA00022475"/>
    </source>
</evidence>
<dbReference type="InterPro" id="IPR004638">
    <property type="entry name" value="EmrB-like"/>
</dbReference>
<evidence type="ECO:0000313" key="11">
    <source>
        <dbReference type="EMBL" id="GEO96598.1"/>
    </source>
</evidence>
<sequence>MTGAPGRSGQRQLRLTFLGLLMAVLLAALDQTIVATALPAIVGDLDGLDRISWVVTAYVLAATVGLPVYGKLGDLYGRKRIFLVAVVVFLLGSVLAGAAQDMTQLIVFRALQGLGGGGLLIGAQAIIADLVPARERGKYMGVIGAAFGLASVSGPLLGGFLTDLVSWRWVFCINLPLGLVTLVFIPRFLHLPHVPRGRVRLDVLGTAVLAAGSTAFVLLTTWAGTAHPWASPPILGLAAAVAVLTGLFVLVERRAAEPIIPLHLFRVRNFVVPTAAAVGMGVVMFATITYLPTYLQMVEGASATAAGLMMIPVTAGMLVGTIGTGRRIARTGRYRLWPVLGSAVMAAGLVLLSTIDESTPYALTATGMVVIGLGIGCLMQNLVLIVQNAVPPEDVGAATSASNYFRQTGASFGIAVFGSVFVARLDGVLGDVLPPAGAGSDVNALSPQVLASLPAPAQEAVAQAFAQALPPLYLWGLPVAAACLVLSLLIEELPLGTAAGPAAAGTEERSGERAGAEPPGAAD</sequence>
<feature type="transmembrane region" description="Helical" evidence="9">
    <location>
        <begin position="472"/>
        <end position="490"/>
    </location>
</feature>
<dbReference type="PRINTS" id="PR01036">
    <property type="entry name" value="TCRTETB"/>
</dbReference>
<keyword evidence="6 9" id="KW-1133">Transmembrane helix</keyword>
<dbReference type="InterPro" id="IPR036259">
    <property type="entry name" value="MFS_trans_sf"/>
</dbReference>
<dbReference type="GO" id="GO:0005886">
    <property type="term" value="C:plasma membrane"/>
    <property type="evidence" value="ECO:0007669"/>
    <property type="project" value="UniProtKB-SubCell"/>
</dbReference>
<dbReference type="Pfam" id="PF07690">
    <property type="entry name" value="MFS_1"/>
    <property type="match status" value="1"/>
</dbReference>
<keyword evidence="12" id="KW-1185">Reference proteome</keyword>
<comment type="similarity">
    <text evidence="2">Belongs to the major facilitator superfamily. TCR/Tet family.</text>
</comment>
<feature type="region of interest" description="Disordered" evidence="8">
    <location>
        <begin position="500"/>
        <end position="523"/>
    </location>
</feature>
<feature type="transmembrane region" description="Helical" evidence="9">
    <location>
        <begin position="229"/>
        <end position="250"/>
    </location>
</feature>
<comment type="subcellular location">
    <subcellularLocation>
        <location evidence="1">Cell membrane</location>
        <topology evidence="1">Multi-pass membrane protein</topology>
    </subcellularLocation>
</comment>